<dbReference type="InterPro" id="IPR014352">
    <property type="entry name" value="FERM/acyl-CoA-bd_prot_sf"/>
</dbReference>
<keyword evidence="2" id="KW-0446">Lipid-binding</keyword>
<feature type="region of interest" description="Disordered" evidence="4">
    <location>
        <begin position="124"/>
        <end position="161"/>
    </location>
</feature>
<dbReference type="Gene3D" id="1.20.80.10">
    <property type="match status" value="1"/>
</dbReference>
<dbReference type="Pfam" id="PF00887">
    <property type="entry name" value="ACBP"/>
    <property type="match status" value="1"/>
</dbReference>
<keyword evidence="3" id="KW-0175">Coiled coil</keyword>
<dbReference type="SUPFAM" id="SSF47027">
    <property type="entry name" value="Acyl-CoA binding protein"/>
    <property type="match status" value="1"/>
</dbReference>
<feature type="compositionally biased region" description="Basic and acidic residues" evidence="4">
    <location>
        <begin position="142"/>
        <end position="161"/>
    </location>
</feature>
<proteinExistence type="inferred from homology"/>
<evidence type="ECO:0000256" key="2">
    <source>
        <dbReference type="ARBA" id="ARBA00023121"/>
    </source>
</evidence>
<dbReference type="GO" id="GO:0000062">
    <property type="term" value="F:fatty-acyl-CoA binding"/>
    <property type="evidence" value="ECO:0007669"/>
    <property type="project" value="InterPro"/>
</dbReference>
<name>A0A2P2JCD0_RHIMU</name>
<feature type="compositionally biased region" description="Basic and acidic residues" evidence="4">
    <location>
        <begin position="124"/>
        <end position="135"/>
    </location>
</feature>
<evidence type="ECO:0000313" key="6">
    <source>
        <dbReference type="EMBL" id="MBW91131.1"/>
    </source>
</evidence>
<feature type="coiled-coil region" evidence="3">
    <location>
        <begin position="182"/>
        <end position="213"/>
    </location>
</feature>
<dbReference type="PANTHER" id="PTHR23310:SF122">
    <property type="entry name" value="ACYL-COA-BINDING DOMAIN-CONTAINING PROTEIN 3"/>
    <property type="match status" value="1"/>
</dbReference>
<dbReference type="EMBL" id="GGEC01010648">
    <property type="protein sequence ID" value="MBW91131.1"/>
    <property type="molecule type" value="Transcribed_RNA"/>
</dbReference>
<comment type="similarity">
    <text evidence="1">Belongs to the ACBP family.</text>
</comment>
<accession>A0A2P2JCD0</accession>
<dbReference type="PROSITE" id="PS51228">
    <property type="entry name" value="ACB_2"/>
    <property type="match status" value="1"/>
</dbReference>
<evidence type="ECO:0000256" key="3">
    <source>
        <dbReference type="SAM" id="Coils"/>
    </source>
</evidence>
<feature type="domain" description="ACB" evidence="5">
    <location>
        <begin position="222"/>
        <end position="300"/>
    </location>
</feature>
<evidence type="ECO:0000256" key="4">
    <source>
        <dbReference type="SAM" id="MobiDB-lite"/>
    </source>
</evidence>
<dbReference type="GO" id="GO:0006631">
    <property type="term" value="P:fatty acid metabolic process"/>
    <property type="evidence" value="ECO:0007669"/>
    <property type="project" value="TreeGrafter"/>
</dbReference>
<dbReference type="InterPro" id="IPR035984">
    <property type="entry name" value="Acyl-CoA-binding_sf"/>
</dbReference>
<protein>
    <submittedName>
        <fullName evidence="6">Acyl-CoA binding protein 3B</fullName>
    </submittedName>
</protein>
<evidence type="ECO:0000256" key="1">
    <source>
        <dbReference type="ARBA" id="ARBA00005567"/>
    </source>
</evidence>
<dbReference type="InterPro" id="IPR000582">
    <property type="entry name" value="Acyl-CoA-binding_protein"/>
</dbReference>
<reference evidence="6" key="1">
    <citation type="submission" date="2018-02" db="EMBL/GenBank/DDBJ databases">
        <title>Rhizophora mucronata_Transcriptome.</title>
        <authorList>
            <person name="Meera S.P."/>
            <person name="Sreeshan A."/>
            <person name="Augustine A."/>
        </authorList>
    </citation>
    <scope>NUCLEOTIDE SEQUENCE</scope>
    <source>
        <tissue evidence="6">Leaf</tissue>
    </source>
</reference>
<dbReference type="PANTHER" id="PTHR23310">
    <property type="entry name" value="ACYL-COA-BINDING PROTEIN, ACBP"/>
    <property type="match status" value="1"/>
</dbReference>
<dbReference type="AlphaFoldDB" id="A0A2P2JCD0"/>
<sequence length="300" mass="33370">MELAQELMMTAVVAVLVSFLIAKLVSMVMAGDSSRDSKLTTSDRNFDRDTNDEVDMEELRFRERLQIRGFSGEKWTEAVGEAAATRKVDVFVGEAGRVDGSGKSVNRGVVAEIECSQLADDSVEKGLKEEGEEQNKSLGEMLAKKEEVSDNEERVDSKEGKEVNLEQLQPICVDLAGESSGVVEQSEEISIVESELKEHVDEKKIEIESEEDDWEGIERSELEKSFAKAAKFVESGDLDGRLSRLGSDVLIKLYGLHKLVTEGPCREQPPMALKVAARAKWYQTLLNLALMRLCLSFLPY</sequence>
<organism evidence="6">
    <name type="scientific">Rhizophora mucronata</name>
    <name type="common">Asiatic mangrove</name>
    <dbReference type="NCBI Taxonomy" id="61149"/>
    <lineage>
        <taxon>Eukaryota</taxon>
        <taxon>Viridiplantae</taxon>
        <taxon>Streptophyta</taxon>
        <taxon>Embryophyta</taxon>
        <taxon>Tracheophyta</taxon>
        <taxon>Spermatophyta</taxon>
        <taxon>Magnoliopsida</taxon>
        <taxon>eudicotyledons</taxon>
        <taxon>Gunneridae</taxon>
        <taxon>Pentapetalae</taxon>
        <taxon>rosids</taxon>
        <taxon>fabids</taxon>
        <taxon>Malpighiales</taxon>
        <taxon>Rhizophoraceae</taxon>
        <taxon>Rhizophora</taxon>
    </lineage>
</organism>
<evidence type="ECO:0000259" key="5">
    <source>
        <dbReference type="PROSITE" id="PS51228"/>
    </source>
</evidence>